<dbReference type="PANTHER" id="PTHR14209">
    <property type="entry name" value="ISOAMYL ACETATE-HYDROLYZING ESTERASE 1"/>
    <property type="match status" value="1"/>
</dbReference>
<gene>
    <name evidence="3" type="ORF">WJX74_003688</name>
</gene>
<evidence type="ECO:0000256" key="1">
    <source>
        <dbReference type="ARBA" id="ARBA00022801"/>
    </source>
</evidence>
<dbReference type="InterPro" id="IPR036514">
    <property type="entry name" value="SGNH_hydro_sf"/>
</dbReference>
<dbReference type="InterPro" id="IPR045136">
    <property type="entry name" value="Iah1-like"/>
</dbReference>
<name>A0AAW1RBX0_9CHLO</name>
<dbReference type="CDD" id="cd01838">
    <property type="entry name" value="Isoamyl_acetate_hydrolase_like"/>
    <property type="match status" value="1"/>
</dbReference>
<accession>A0AAW1RBX0</accession>
<dbReference type="SUPFAM" id="SSF52266">
    <property type="entry name" value="SGNH hydrolase"/>
    <property type="match status" value="1"/>
</dbReference>
<dbReference type="Proteomes" id="UP001438707">
    <property type="component" value="Unassembled WGS sequence"/>
</dbReference>
<dbReference type="PANTHER" id="PTHR14209:SF19">
    <property type="entry name" value="ISOAMYL ACETATE-HYDROLYZING ESTERASE 1 HOMOLOG"/>
    <property type="match status" value="1"/>
</dbReference>
<dbReference type="Pfam" id="PF13472">
    <property type="entry name" value="Lipase_GDSL_2"/>
    <property type="match status" value="1"/>
</dbReference>
<dbReference type="Gene3D" id="3.40.50.1110">
    <property type="entry name" value="SGNH hydrolase"/>
    <property type="match status" value="1"/>
</dbReference>
<dbReference type="EMBL" id="JALJOS010000014">
    <property type="protein sequence ID" value="KAK9831113.1"/>
    <property type="molecule type" value="Genomic_DNA"/>
</dbReference>
<proteinExistence type="predicted"/>
<protein>
    <recommendedName>
        <fullName evidence="2">SGNH hydrolase-type esterase domain-containing protein</fullName>
    </recommendedName>
</protein>
<dbReference type="FunFam" id="3.40.50.1110:FF:000002">
    <property type="entry name" value="isoamyl acetate-hydrolyzing esterase 1 homolog"/>
    <property type="match status" value="1"/>
</dbReference>
<organism evidence="3 4">
    <name type="scientific">Apatococcus lobatus</name>
    <dbReference type="NCBI Taxonomy" id="904363"/>
    <lineage>
        <taxon>Eukaryota</taxon>
        <taxon>Viridiplantae</taxon>
        <taxon>Chlorophyta</taxon>
        <taxon>core chlorophytes</taxon>
        <taxon>Trebouxiophyceae</taxon>
        <taxon>Chlorellales</taxon>
        <taxon>Chlorellaceae</taxon>
        <taxon>Apatococcus</taxon>
    </lineage>
</organism>
<keyword evidence="4" id="KW-1185">Reference proteome</keyword>
<dbReference type="AlphaFoldDB" id="A0AAW1RBX0"/>
<dbReference type="InterPro" id="IPR013830">
    <property type="entry name" value="SGNH_hydro"/>
</dbReference>
<evidence type="ECO:0000313" key="4">
    <source>
        <dbReference type="Proteomes" id="UP001438707"/>
    </source>
</evidence>
<feature type="domain" description="SGNH hydrolase-type esterase" evidence="2">
    <location>
        <begin position="8"/>
        <end position="200"/>
    </location>
</feature>
<keyword evidence="1" id="KW-0378">Hydrolase</keyword>
<sequence length="248" mass="27209">MSRPEFVLFGDSLTQQSFESGGWGAALADAYSRRVDVINRGFSGYNSRWAEPLLARALQHRETAPIFLSIWLGANDAALPDRLAAFQHIPVDEYQTILQQMVKDARAGGAKSILLITPPPVDDAARVTYNQQAEGLSEASSQPERTNASTEQYAAACKAAGKAAGTPVLDMFSKFPDGSHDWKERYFTDGLHFTPAGQQRVYLLLVECMAKHFPELRAASLAMDYPDFMQVEAADPFKSILGASAFKL</sequence>
<dbReference type="GO" id="GO:0016787">
    <property type="term" value="F:hydrolase activity"/>
    <property type="evidence" value="ECO:0007669"/>
    <property type="project" value="UniProtKB-KW"/>
</dbReference>
<comment type="caution">
    <text evidence="3">The sequence shown here is derived from an EMBL/GenBank/DDBJ whole genome shotgun (WGS) entry which is preliminary data.</text>
</comment>
<evidence type="ECO:0000259" key="2">
    <source>
        <dbReference type="Pfam" id="PF13472"/>
    </source>
</evidence>
<reference evidence="3 4" key="1">
    <citation type="journal article" date="2024" name="Nat. Commun.">
        <title>Phylogenomics reveals the evolutionary origins of lichenization in chlorophyte algae.</title>
        <authorList>
            <person name="Puginier C."/>
            <person name="Libourel C."/>
            <person name="Otte J."/>
            <person name="Skaloud P."/>
            <person name="Haon M."/>
            <person name="Grisel S."/>
            <person name="Petersen M."/>
            <person name="Berrin J.G."/>
            <person name="Delaux P.M."/>
            <person name="Dal Grande F."/>
            <person name="Keller J."/>
        </authorList>
    </citation>
    <scope>NUCLEOTIDE SEQUENCE [LARGE SCALE GENOMIC DNA]</scope>
    <source>
        <strain evidence="3 4">SAG 2145</strain>
    </source>
</reference>
<evidence type="ECO:0000313" key="3">
    <source>
        <dbReference type="EMBL" id="KAK9831113.1"/>
    </source>
</evidence>